<name>A0AA37GUN3_9PEZI</name>
<accession>A0AA37GUN3</accession>
<evidence type="ECO:0000313" key="2">
    <source>
        <dbReference type="Proteomes" id="UP001055172"/>
    </source>
</evidence>
<evidence type="ECO:0000313" key="1">
    <source>
        <dbReference type="EMBL" id="GJC86706.1"/>
    </source>
</evidence>
<proteinExistence type="predicted"/>
<sequence>MAPLGEQNDAQLKLSAFQPWAWNRANSLGQLGRVPRRLGAPSRTCLRQNKASGSERMPAEQIAAAQAEVDMVRVLVVDRGSLACRLLAPGGDDARARYPAAFGGIVLTASSGLVTGHMLARLSPSSVTSAG</sequence>
<dbReference type="EMBL" id="BPPX01000023">
    <property type="protein sequence ID" value="GJC86706.1"/>
    <property type="molecule type" value="Genomic_DNA"/>
</dbReference>
<organism evidence="1 2">
    <name type="scientific">Colletotrichum liriopes</name>
    <dbReference type="NCBI Taxonomy" id="708192"/>
    <lineage>
        <taxon>Eukaryota</taxon>
        <taxon>Fungi</taxon>
        <taxon>Dikarya</taxon>
        <taxon>Ascomycota</taxon>
        <taxon>Pezizomycotina</taxon>
        <taxon>Sordariomycetes</taxon>
        <taxon>Hypocreomycetidae</taxon>
        <taxon>Glomerellales</taxon>
        <taxon>Glomerellaceae</taxon>
        <taxon>Colletotrichum</taxon>
        <taxon>Colletotrichum spaethianum species complex</taxon>
    </lineage>
</organism>
<dbReference type="Proteomes" id="UP001055172">
    <property type="component" value="Unassembled WGS sequence"/>
</dbReference>
<reference evidence="1 2" key="1">
    <citation type="submission" date="2021-07" db="EMBL/GenBank/DDBJ databases">
        <title>Genome data of Colletotrichum spaethianum.</title>
        <authorList>
            <person name="Utami Y.D."/>
            <person name="Hiruma K."/>
        </authorList>
    </citation>
    <scope>NUCLEOTIDE SEQUENCE [LARGE SCALE GENOMIC DNA]</scope>
    <source>
        <strain evidence="1 2">MAFF 242679</strain>
    </source>
</reference>
<comment type="caution">
    <text evidence="1">The sequence shown here is derived from an EMBL/GenBank/DDBJ whole genome shotgun (WGS) entry which is preliminary data.</text>
</comment>
<keyword evidence="2" id="KW-1185">Reference proteome</keyword>
<protein>
    <submittedName>
        <fullName evidence="1">Uncharacterized protein</fullName>
    </submittedName>
</protein>
<dbReference type="AlphaFoldDB" id="A0AA37GUN3"/>
<gene>
    <name evidence="1" type="ORF">ColLi_09544</name>
</gene>